<dbReference type="EMBL" id="FWPT01000005">
    <property type="protein sequence ID" value="SMA47051.1"/>
    <property type="molecule type" value="Genomic_DNA"/>
</dbReference>
<evidence type="ECO:0000256" key="1">
    <source>
        <dbReference type="SAM" id="MobiDB-lite"/>
    </source>
</evidence>
<protein>
    <submittedName>
        <fullName evidence="2">Uncharacterized protein</fullName>
    </submittedName>
</protein>
<feature type="region of interest" description="Disordered" evidence="1">
    <location>
        <begin position="1"/>
        <end position="53"/>
    </location>
</feature>
<dbReference type="AlphaFoldDB" id="A0A1X7AJT1"/>
<feature type="compositionally biased region" description="Gly residues" evidence="1">
    <location>
        <begin position="1"/>
        <end position="10"/>
    </location>
</feature>
<feature type="compositionally biased region" description="Polar residues" evidence="1">
    <location>
        <begin position="42"/>
        <end position="51"/>
    </location>
</feature>
<gene>
    <name evidence="2" type="ORF">EHSB41UT_02295</name>
</gene>
<evidence type="ECO:0000313" key="2">
    <source>
        <dbReference type="EMBL" id="SMA47051.1"/>
    </source>
</evidence>
<evidence type="ECO:0000313" key="3">
    <source>
        <dbReference type="Proteomes" id="UP000196573"/>
    </source>
</evidence>
<proteinExistence type="predicted"/>
<accession>A0A1X7AJT1</accession>
<name>A0A1X7AJT1_9GAMM</name>
<organism evidence="2 3">
    <name type="scientific">Parendozoicomonas haliclonae</name>
    <dbReference type="NCBI Taxonomy" id="1960125"/>
    <lineage>
        <taxon>Bacteria</taxon>
        <taxon>Pseudomonadati</taxon>
        <taxon>Pseudomonadota</taxon>
        <taxon>Gammaproteobacteria</taxon>
        <taxon>Oceanospirillales</taxon>
        <taxon>Endozoicomonadaceae</taxon>
        <taxon>Parendozoicomonas</taxon>
    </lineage>
</organism>
<sequence length="610" mass="68398">MAKQLSGGGSPTTVARERGQTLNPAMSLPTGDQKPNRPLFQPPSSRTTSQRPFKPLMARQTSLPPVLSPVVSGADLSSTTTEDPTAKFPAPPTLVQMRRWLGQFQKRTDCFPAMNRSLIDGSITLYAVPEHNKHLHCEPLADFWQLYRTQTQSCINDALRIGAISQEKHRSLNHDLDELPQNCCSLQGFILTRIEPLETLHLLGNIHWEVAQSHINSADTIVVSGIGSLETLNSQLICWLQLLQSHDSHCQYFLTRQALVWLDQRLSQTHQQPEVAQALTDFQNQFTGGNTCSARTLESKLSILQITLNSELYSEFQREITEMFTILGKGQQAAAIQPLSRAYQLYDELRIRLGRHDPDNLLMVSLFREAVIHFGEATAKQYLIALLADSSTVRDMKTEIMLASQERDSLSEKVRSRAVKFNAMLDELMAQILLTIPGCRPLAVERYLASIHKSLSTDPESKRQVINTLMKMLAPLKPTSSKVAGLNLEEQDTLYESLATSHIEQLCDDPKFSDISTLRAQLIDAMEANATHGQVNLLGLLPSPPIERTCKLKSPLITALAQEETFQAQLIDLTDSVSRELSLMQPGIMTHQKNRRTFKNTRLKKRHSQL</sequence>
<reference evidence="2 3" key="1">
    <citation type="submission" date="2017-03" db="EMBL/GenBank/DDBJ databases">
        <authorList>
            <person name="Afonso C.L."/>
            <person name="Miller P.J."/>
            <person name="Scott M.A."/>
            <person name="Spackman E."/>
            <person name="Goraichik I."/>
            <person name="Dimitrov K.M."/>
            <person name="Suarez D.L."/>
            <person name="Swayne D.E."/>
        </authorList>
    </citation>
    <scope>NUCLEOTIDE SEQUENCE [LARGE SCALE GENOMIC DNA]</scope>
    <source>
        <strain evidence="2">SB41UT1</strain>
    </source>
</reference>
<dbReference type="RefSeq" id="WP_087109972.1">
    <property type="nucleotide sequence ID" value="NZ_CBCSCN010000003.1"/>
</dbReference>
<keyword evidence="3" id="KW-1185">Reference proteome</keyword>
<dbReference type="Proteomes" id="UP000196573">
    <property type="component" value="Unassembled WGS sequence"/>
</dbReference>